<keyword evidence="2" id="KW-1185">Reference proteome</keyword>
<reference evidence="2" key="1">
    <citation type="submission" date="2018-06" db="EMBL/GenBank/DDBJ databases">
        <authorList>
            <person name="Helene L.C."/>
            <person name="Dall'Agnol R."/>
            <person name="Delamuta J.R."/>
            <person name="Hungria M."/>
        </authorList>
    </citation>
    <scope>NUCLEOTIDE SEQUENCE [LARGE SCALE GENOMIC DNA]</scope>
    <source>
        <strain evidence="2">CNPSo 3140</strain>
    </source>
</reference>
<sequence>MNVAAEVPVMDPTVQDLVSSALSKFRAGDTVSTRAMLDAIRHADPSCEDSDDHLVELIVMAAVGKTMGVVFDHRSPDERLPRLS</sequence>
<dbReference type="EMBL" id="QMBQ01000002">
    <property type="protein sequence ID" value="RAZ78142.1"/>
    <property type="molecule type" value="Genomic_DNA"/>
</dbReference>
<proteinExistence type="predicted"/>
<organism evidence="1 2">
    <name type="scientific">Mesorhizobium atlanticum</name>
    <dbReference type="NCBI Taxonomy" id="2233532"/>
    <lineage>
        <taxon>Bacteria</taxon>
        <taxon>Pseudomonadati</taxon>
        <taxon>Pseudomonadota</taxon>
        <taxon>Alphaproteobacteria</taxon>
        <taxon>Hyphomicrobiales</taxon>
        <taxon>Phyllobacteriaceae</taxon>
        <taxon>Mesorhizobium</taxon>
    </lineage>
</organism>
<reference evidence="1 2" key="2">
    <citation type="submission" date="2018-07" db="EMBL/GenBank/DDBJ databases">
        <title>Diversity of Mesorhizobium strains in Brazil.</title>
        <authorList>
            <person name="Helene L.C.F."/>
            <person name="Dall'Agnol R."/>
            <person name="Delamuta J.R.M."/>
            <person name="Hungria M."/>
        </authorList>
    </citation>
    <scope>NUCLEOTIDE SEQUENCE [LARGE SCALE GENOMIC DNA]</scope>
    <source>
        <strain evidence="1 2">CNPSo 3140</strain>
    </source>
</reference>
<dbReference type="Proteomes" id="UP000251956">
    <property type="component" value="Unassembled WGS sequence"/>
</dbReference>
<name>A0A330GWW7_9HYPH</name>
<gene>
    <name evidence="1" type="ORF">DPM35_05955</name>
</gene>
<evidence type="ECO:0000313" key="2">
    <source>
        <dbReference type="Proteomes" id="UP000251956"/>
    </source>
</evidence>
<dbReference type="RefSeq" id="WP_112126404.1">
    <property type="nucleotide sequence ID" value="NZ_QMBQ01000002.1"/>
</dbReference>
<dbReference type="OrthoDB" id="8085868at2"/>
<accession>A0A330GWW7</accession>
<comment type="caution">
    <text evidence="1">The sequence shown here is derived from an EMBL/GenBank/DDBJ whole genome shotgun (WGS) entry which is preliminary data.</text>
</comment>
<evidence type="ECO:0000313" key="1">
    <source>
        <dbReference type="EMBL" id="RAZ78142.1"/>
    </source>
</evidence>
<dbReference type="AlphaFoldDB" id="A0A330GWW7"/>
<protein>
    <submittedName>
        <fullName evidence="1">Uncharacterized protein</fullName>
    </submittedName>
</protein>